<sequence length="218" mass="24300">MPRASGCYTLLGSVVDGAAEPEHLPMSFVVEANSSIRYMLISTPNTFHTVSPFMVQKLLTSCIGEIQNVKLRSGDLLVQIDSKQASVITCLISWNWRGFLSKVCLFKDLIYEVHTVCITLQETYLKPADIPKIKHYSLVRKDDENESGRASGGVALLVSHDTPSSVITLHSNLQAVVVSYAFQFSNCFPSYLPPSTNVNERSRQISRGIAYSFYHWGF</sequence>
<accession>A0A4Y2LDR1</accession>
<comment type="caution">
    <text evidence="1">The sequence shown here is derived from an EMBL/GenBank/DDBJ whole genome shotgun (WGS) entry which is preliminary data.</text>
</comment>
<dbReference type="Proteomes" id="UP000499080">
    <property type="component" value="Unassembled WGS sequence"/>
</dbReference>
<keyword evidence="2" id="KW-1185">Reference proteome</keyword>
<evidence type="ECO:0000313" key="1">
    <source>
        <dbReference type="EMBL" id="GBN12300.1"/>
    </source>
</evidence>
<proteinExistence type="predicted"/>
<dbReference type="Gene3D" id="3.60.10.10">
    <property type="entry name" value="Endonuclease/exonuclease/phosphatase"/>
    <property type="match status" value="1"/>
</dbReference>
<dbReference type="SUPFAM" id="SSF56219">
    <property type="entry name" value="DNase I-like"/>
    <property type="match status" value="1"/>
</dbReference>
<dbReference type="AlphaFoldDB" id="A0A4Y2LDR1"/>
<dbReference type="OrthoDB" id="6436865at2759"/>
<dbReference type="EMBL" id="BGPR01005665">
    <property type="protein sequence ID" value="GBN12300.1"/>
    <property type="molecule type" value="Genomic_DNA"/>
</dbReference>
<name>A0A4Y2LDR1_ARAVE</name>
<reference evidence="1 2" key="1">
    <citation type="journal article" date="2019" name="Sci. Rep.">
        <title>Orb-weaving spider Araneus ventricosus genome elucidates the spidroin gene catalogue.</title>
        <authorList>
            <person name="Kono N."/>
            <person name="Nakamura H."/>
            <person name="Ohtoshi R."/>
            <person name="Moran D.A.P."/>
            <person name="Shinohara A."/>
            <person name="Yoshida Y."/>
            <person name="Fujiwara M."/>
            <person name="Mori M."/>
            <person name="Tomita M."/>
            <person name="Arakawa K."/>
        </authorList>
    </citation>
    <scope>NUCLEOTIDE SEQUENCE [LARGE SCALE GENOMIC DNA]</scope>
</reference>
<gene>
    <name evidence="1" type="ORF">AVEN_199468_1</name>
</gene>
<organism evidence="1 2">
    <name type="scientific">Araneus ventricosus</name>
    <name type="common">Orbweaver spider</name>
    <name type="synonym">Epeira ventricosa</name>
    <dbReference type="NCBI Taxonomy" id="182803"/>
    <lineage>
        <taxon>Eukaryota</taxon>
        <taxon>Metazoa</taxon>
        <taxon>Ecdysozoa</taxon>
        <taxon>Arthropoda</taxon>
        <taxon>Chelicerata</taxon>
        <taxon>Arachnida</taxon>
        <taxon>Araneae</taxon>
        <taxon>Araneomorphae</taxon>
        <taxon>Entelegynae</taxon>
        <taxon>Araneoidea</taxon>
        <taxon>Araneidae</taxon>
        <taxon>Araneus</taxon>
    </lineage>
</organism>
<protein>
    <submittedName>
        <fullName evidence="1">Uncharacterized protein</fullName>
    </submittedName>
</protein>
<evidence type="ECO:0000313" key="2">
    <source>
        <dbReference type="Proteomes" id="UP000499080"/>
    </source>
</evidence>
<dbReference type="InterPro" id="IPR036691">
    <property type="entry name" value="Endo/exonu/phosph_ase_sf"/>
</dbReference>